<protein>
    <submittedName>
        <fullName evidence="1">Uncharacterized protein</fullName>
    </submittedName>
</protein>
<comment type="caution">
    <text evidence="1">The sequence shown here is derived from an EMBL/GenBank/DDBJ whole genome shotgun (WGS) entry which is preliminary data.</text>
</comment>
<dbReference type="Pfam" id="PF17267">
    <property type="entry name" value="DUF5333"/>
    <property type="match status" value="1"/>
</dbReference>
<evidence type="ECO:0000313" key="2">
    <source>
        <dbReference type="Proteomes" id="UP000243978"/>
    </source>
</evidence>
<accession>A0A2T6BKG1</accession>
<name>A0A2T6BKG1_9RHOB</name>
<dbReference type="AlphaFoldDB" id="A0A2T6BKG1"/>
<dbReference type="Proteomes" id="UP000243978">
    <property type="component" value="Unassembled WGS sequence"/>
</dbReference>
<reference evidence="1 2" key="1">
    <citation type="submission" date="2018-04" db="EMBL/GenBank/DDBJ databases">
        <title>Genomic Encyclopedia of Archaeal and Bacterial Type Strains, Phase II (KMG-II): from individual species to whole genera.</title>
        <authorList>
            <person name="Goeker M."/>
        </authorList>
    </citation>
    <scope>NUCLEOTIDE SEQUENCE [LARGE SCALE GENOMIC DNA]</scope>
    <source>
        <strain evidence="1 2">DSM 100977</strain>
    </source>
</reference>
<dbReference type="InterPro" id="IPR020349">
    <property type="entry name" value="Uncharacterised_14.7kDa"/>
</dbReference>
<organism evidence="1 2">
    <name type="scientific">Litoreibacter ponti</name>
    <dbReference type="NCBI Taxonomy" id="1510457"/>
    <lineage>
        <taxon>Bacteria</taxon>
        <taxon>Pseudomonadati</taxon>
        <taxon>Pseudomonadota</taxon>
        <taxon>Alphaproteobacteria</taxon>
        <taxon>Rhodobacterales</taxon>
        <taxon>Roseobacteraceae</taxon>
        <taxon>Litoreibacter</taxon>
    </lineage>
</organism>
<keyword evidence="2" id="KW-1185">Reference proteome</keyword>
<sequence length="143" mass="15255">MYQPIGAKRTMPGDMKIWTMIAVLAATPAMAEKREMPDYLVDAIVASTTARTIAMSCPDLSVNPIAANRASTELITKLEADGISTDDPISDVLDDPERFAARQQAFMDKHDLDGAPTTLVCDAGRAEMAEGTGIGALLIEEGK</sequence>
<proteinExistence type="predicted"/>
<evidence type="ECO:0000313" key="1">
    <source>
        <dbReference type="EMBL" id="PTX56557.1"/>
    </source>
</evidence>
<dbReference type="EMBL" id="QBKS01000001">
    <property type="protein sequence ID" value="PTX56557.1"/>
    <property type="molecule type" value="Genomic_DNA"/>
</dbReference>
<gene>
    <name evidence="1" type="ORF">C8N43_1216</name>
</gene>